<dbReference type="Proteomes" id="UP001589733">
    <property type="component" value="Unassembled WGS sequence"/>
</dbReference>
<protein>
    <submittedName>
        <fullName evidence="1">Uncharacterized protein</fullName>
    </submittedName>
</protein>
<accession>A0ABV6B517</accession>
<dbReference type="RefSeq" id="WP_380016095.1">
    <property type="nucleotide sequence ID" value="NZ_JBHLYR010000066.1"/>
</dbReference>
<reference evidence="1 2" key="1">
    <citation type="submission" date="2024-09" db="EMBL/GenBank/DDBJ databases">
        <authorList>
            <person name="Sun Q."/>
            <person name="Mori K."/>
        </authorList>
    </citation>
    <scope>NUCLEOTIDE SEQUENCE [LARGE SCALE GENOMIC DNA]</scope>
    <source>
        <strain evidence="1 2">JCM 13503</strain>
    </source>
</reference>
<dbReference type="EMBL" id="JBHLYR010000066">
    <property type="protein sequence ID" value="MFB9994795.1"/>
    <property type="molecule type" value="Genomic_DNA"/>
</dbReference>
<gene>
    <name evidence="1" type="ORF">ACFFLM_22840</name>
</gene>
<keyword evidence="2" id="KW-1185">Reference proteome</keyword>
<proteinExistence type="predicted"/>
<evidence type="ECO:0000313" key="1">
    <source>
        <dbReference type="EMBL" id="MFB9994795.1"/>
    </source>
</evidence>
<comment type="caution">
    <text evidence="1">The sequence shown here is derived from an EMBL/GenBank/DDBJ whole genome shotgun (WGS) entry which is preliminary data.</text>
</comment>
<evidence type="ECO:0000313" key="2">
    <source>
        <dbReference type="Proteomes" id="UP001589733"/>
    </source>
</evidence>
<name>A0ABV6B517_9DEIO</name>
<organism evidence="1 2">
    <name type="scientific">Deinococcus oregonensis</name>
    <dbReference type="NCBI Taxonomy" id="1805970"/>
    <lineage>
        <taxon>Bacteria</taxon>
        <taxon>Thermotogati</taxon>
        <taxon>Deinococcota</taxon>
        <taxon>Deinococci</taxon>
        <taxon>Deinococcales</taxon>
        <taxon>Deinococcaceae</taxon>
        <taxon>Deinococcus</taxon>
    </lineage>
</organism>
<sequence length="184" mass="20981">MTTSVLSVQDLKARGWSPTMIRTLLGAHDQERTTNRLGRGMDKPARLYQEARVMELEATEAFMQARERAEAHRAAMVKANQTRQAWQAEMVARYEALPLPQVQVRPLAGGVRPSTDPTVWQFHVQRFARWQTQHESVMSSVPAAARRAAHQRMLQRYRGEVDQAYGWVECREPQYLSASMGDTG</sequence>